<evidence type="ECO:0000313" key="2">
    <source>
        <dbReference type="Proteomes" id="UP000054761"/>
    </source>
</evidence>
<gene>
    <name evidence="1" type="ORF">Lisr_0203</name>
</gene>
<dbReference type="AlphaFoldDB" id="A0A0W0WNX4"/>
<comment type="caution">
    <text evidence="1">The sequence shown here is derived from an EMBL/GenBank/DDBJ whole genome shotgun (WGS) entry which is preliminary data.</text>
</comment>
<organism evidence="1 2">
    <name type="scientific">Legionella israelensis</name>
    <dbReference type="NCBI Taxonomy" id="454"/>
    <lineage>
        <taxon>Bacteria</taxon>
        <taxon>Pseudomonadati</taxon>
        <taxon>Pseudomonadota</taxon>
        <taxon>Gammaproteobacteria</taxon>
        <taxon>Legionellales</taxon>
        <taxon>Legionellaceae</taxon>
        <taxon>Legionella</taxon>
    </lineage>
</organism>
<dbReference type="PATRIC" id="fig|454.4.peg.211"/>
<name>A0A0W0WNX4_9GAMM</name>
<keyword evidence="2" id="KW-1185">Reference proteome</keyword>
<dbReference type="Proteomes" id="UP000054761">
    <property type="component" value="Unassembled WGS sequence"/>
</dbReference>
<proteinExistence type="predicted"/>
<dbReference type="STRING" id="454.Lisr_0203"/>
<evidence type="ECO:0000313" key="1">
    <source>
        <dbReference type="EMBL" id="KTD34025.1"/>
    </source>
</evidence>
<dbReference type="OrthoDB" id="5632709at2"/>
<reference evidence="1 2" key="1">
    <citation type="submission" date="2015-11" db="EMBL/GenBank/DDBJ databases">
        <title>Genomic analysis of 38 Legionella species identifies large and diverse effector repertoires.</title>
        <authorList>
            <person name="Burstein D."/>
            <person name="Amaro F."/>
            <person name="Zusman T."/>
            <person name="Lifshitz Z."/>
            <person name="Cohen O."/>
            <person name="Gilbert J.A."/>
            <person name="Pupko T."/>
            <person name="Shuman H.A."/>
            <person name="Segal G."/>
        </authorList>
    </citation>
    <scope>NUCLEOTIDE SEQUENCE [LARGE SCALE GENOMIC DNA]</scope>
    <source>
        <strain evidence="1 2">Bercovier 4</strain>
    </source>
</reference>
<protein>
    <submittedName>
        <fullName evidence="1">Uncharacterized protein</fullName>
    </submittedName>
</protein>
<dbReference type="RefSeq" id="WP_058500593.1">
    <property type="nucleotide sequence ID" value="NZ_CAAAJA010000005.1"/>
</dbReference>
<sequence length="679" mass="77605">MPRHIKQYQINSICSALLFFKIRTTQDLVKNFYPLLDHINKNPDIFKSKYSTYQCYEMLKEAVKAFNEVYAYSINCPEIFIYALREARRQRHEDKSIPVEERDDLYRVTRSYDRVSRVSEKKKAIHEDILDILDRSDFSICPEIIIGEGDTGTNLWLEKFTSEHKKSKEKLSKGKLPSVLMISDGTGSWKHNYTLAQPQNLLERTTSKANPSDYMTRDYYGKNPYANGSHIYQANQVSLAKTQAPVLQATVQKIEKKSNHLKDWQVEDCDYRLVVKTSLGTKIIYTHAVNICTGLGPARNTLGSIISKEDLRTLSQYDMEKKYTPVVDGNQFILTDSEEERQQKTMVIYGGGGTAAAVYRKGFYGDDIKRDFLEFEEKDKKNKVLWFAKQFNKAGTGKLATSALYHARMRNELFQGELIKIEPQTNGKLLLTFMLMGKNEVKVECDQLVYAIGQDDKGMRAVCEEIDSDLDLQFDPHGMILNVSSQDKKIVFFGAAAMAVREKEYMEETWRWLKEQNIGGDVGPGSMPPSRAQIKCYLALQGILPKSINVNMDSHHLVIEYLLYYGAKETAIKGFVTDLLAAREQSTSGASYSMLLKLLEKYGLNELFKTHGHGFLVAKEIKLELLDPLEELPRFSLFSRQKHTPDSSIFLSSVEKENNETLASNDKNLLYKKSVKSLV</sequence>
<dbReference type="EMBL" id="LNYH01000005">
    <property type="protein sequence ID" value="KTD34025.1"/>
    <property type="molecule type" value="Genomic_DNA"/>
</dbReference>
<accession>A0A0W0WNX4</accession>